<evidence type="ECO:0008006" key="3">
    <source>
        <dbReference type="Google" id="ProtNLM"/>
    </source>
</evidence>
<accession>A0A319F717</accession>
<organism evidence="1 2">
    <name type="scientific">Aspergillus sclerotiicarbonarius (strain CBS 121057 / IBT 28362)</name>
    <dbReference type="NCBI Taxonomy" id="1448318"/>
    <lineage>
        <taxon>Eukaryota</taxon>
        <taxon>Fungi</taxon>
        <taxon>Dikarya</taxon>
        <taxon>Ascomycota</taxon>
        <taxon>Pezizomycotina</taxon>
        <taxon>Eurotiomycetes</taxon>
        <taxon>Eurotiomycetidae</taxon>
        <taxon>Eurotiales</taxon>
        <taxon>Aspergillaceae</taxon>
        <taxon>Aspergillus</taxon>
        <taxon>Aspergillus subgen. Circumdati</taxon>
    </lineage>
</organism>
<dbReference type="EMBL" id="KZ826423">
    <property type="protein sequence ID" value="PYI01153.1"/>
    <property type="molecule type" value="Genomic_DNA"/>
</dbReference>
<proteinExistence type="predicted"/>
<name>A0A319F717_ASPSB</name>
<evidence type="ECO:0000313" key="1">
    <source>
        <dbReference type="EMBL" id="PYI01153.1"/>
    </source>
</evidence>
<feature type="non-terminal residue" evidence="1">
    <location>
        <position position="184"/>
    </location>
</feature>
<evidence type="ECO:0000313" key="2">
    <source>
        <dbReference type="Proteomes" id="UP000248423"/>
    </source>
</evidence>
<keyword evidence="2" id="KW-1185">Reference proteome</keyword>
<protein>
    <recommendedName>
        <fullName evidence="3">N-acetyltransferase domain-containing protein</fullName>
    </recommendedName>
</protein>
<dbReference type="OrthoDB" id="2821191at2759"/>
<dbReference type="VEuPathDB" id="FungiDB:BO78DRAFT_401497"/>
<dbReference type="Proteomes" id="UP000248423">
    <property type="component" value="Unassembled WGS sequence"/>
</dbReference>
<reference evidence="1 2" key="1">
    <citation type="submission" date="2018-02" db="EMBL/GenBank/DDBJ databases">
        <title>The genomes of Aspergillus section Nigri reveals drivers in fungal speciation.</title>
        <authorList>
            <consortium name="DOE Joint Genome Institute"/>
            <person name="Vesth T.C."/>
            <person name="Nybo J."/>
            <person name="Theobald S."/>
            <person name="Brandl J."/>
            <person name="Frisvad J.C."/>
            <person name="Nielsen K.F."/>
            <person name="Lyhne E.K."/>
            <person name="Kogle M.E."/>
            <person name="Kuo A."/>
            <person name="Riley R."/>
            <person name="Clum A."/>
            <person name="Nolan M."/>
            <person name="Lipzen A."/>
            <person name="Salamov A."/>
            <person name="Henrissat B."/>
            <person name="Wiebenga A."/>
            <person name="De vries R.P."/>
            <person name="Grigoriev I.V."/>
            <person name="Mortensen U.H."/>
            <person name="Andersen M.R."/>
            <person name="Baker S.E."/>
        </authorList>
    </citation>
    <scope>NUCLEOTIDE SEQUENCE [LARGE SCALE GENOMIC DNA]</scope>
    <source>
        <strain evidence="1 2">CBS 121057</strain>
    </source>
</reference>
<dbReference type="AlphaFoldDB" id="A0A319F717"/>
<sequence length="184" mass="20839">MTALPPFLVRDAEPIEADLAFIVSTYDSALPFLDSIGNPDQWGSIPFSQRGDFANETLSELHHSEDYRLTGTSNDNGLRIFIVEREYHDEPLNTELSSHLRVAADSRRFLPVGFAQTRENWVPTYVKSQPHLQIPDTERDDFIYLEVIVTDSRVGGLRRGAGAALITGIRDYGRSRQKKAFWVD</sequence>
<gene>
    <name evidence="1" type="ORF">BO78DRAFT_401497</name>
</gene>